<gene>
    <name evidence="7" type="ORF">QS713_03030</name>
</gene>
<dbReference type="InterPro" id="IPR006657">
    <property type="entry name" value="MoPterin_dinucl-bd_dom"/>
</dbReference>
<dbReference type="PIRSF" id="PIRSF000144">
    <property type="entry name" value="CbbBc"/>
    <property type="match status" value="1"/>
</dbReference>
<evidence type="ECO:0000259" key="5">
    <source>
        <dbReference type="Pfam" id="PF00384"/>
    </source>
</evidence>
<evidence type="ECO:0000256" key="3">
    <source>
        <dbReference type="ARBA" id="ARBA00023014"/>
    </source>
</evidence>
<dbReference type="Gene3D" id="2.40.40.20">
    <property type="match status" value="1"/>
</dbReference>
<dbReference type="InterPro" id="IPR009010">
    <property type="entry name" value="Asp_de-COase-like_dom_sf"/>
</dbReference>
<evidence type="ECO:0000313" key="7">
    <source>
        <dbReference type="EMBL" id="MDT3767040.1"/>
    </source>
</evidence>
<organism evidence="7 8">
    <name type="scientific">Gleimia hominis</name>
    <dbReference type="NCBI Taxonomy" id="595468"/>
    <lineage>
        <taxon>Bacteria</taxon>
        <taxon>Bacillati</taxon>
        <taxon>Actinomycetota</taxon>
        <taxon>Actinomycetes</taxon>
        <taxon>Actinomycetales</taxon>
        <taxon>Actinomycetaceae</taxon>
        <taxon>Gleimia</taxon>
    </lineage>
</organism>
<feature type="compositionally biased region" description="Gly residues" evidence="4">
    <location>
        <begin position="788"/>
        <end position="802"/>
    </location>
</feature>
<dbReference type="Pfam" id="PF01568">
    <property type="entry name" value="Molydop_binding"/>
    <property type="match status" value="1"/>
</dbReference>
<feature type="domain" description="Molybdopterin oxidoreductase" evidence="5">
    <location>
        <begin position="134"/>
        <end position="494"/>
    </location>
</feature>
<dbReference type="Gene3D" id="3.40.50.740">
    <property type="match status" value="1"/>
</dbReference>
<keyword evidence="1" id="KW-0479">Metal-binding</keyword>
<dbReference type="RefSeq" id="WP_313272339.1">
    <property type="nucleotide sequence ID" value="NZ_JASXSX010000001.1"/>
</dbReference>
<dbReference type="PANTHER" id="PTHR43105:SF4">
    <property type="entry name" value="PROTEIN YDEP"/>
    <property type="match status" value="1"/>
</dbReference>
<dbReference type="InterPro" id="IPR037951">
    <property type="entry name" value="MopB_CT_YdeP"/>
</dbReference>
<dbReference type="SUPFAM" id="SSF50692">
    <property type="entry name" value="ADC-like"/>
    <property type="match status" value="1"/>
</dbReference>
<reference evidence="7 8" key="1">
    <citation type="submission" date="2023-06" db="EMBL/GenBank/DDBJ databases">
        <title>Draft genome sequence of Gleimia hominis type strain CCUG 57540T.</title>
        <authorList>
            <person name="Salva-Serra F."/>
            <person name="Cardew S."/>
            <person name="Jensie Markopoulos S."/>
            <person name="Ohlen M."/>
            <person name="Inganas E."/>
            <person name="Svensson-Stadler L."/>
            <person name="Moore E.R.B."/>
        </authorList>
    </citation>
    <scope>NUCLEOTIDE SEQUENCE [LARGE SCALE GENOMIC DNA]</scope>
    <source>
        <strain evidence="7 8">CCUG 57540</strain>
    </source>
</reference>
<name>A0ABU3I9J4_9ACTO</name>
<keyword evidence="2" id="KW-0408">Iron</keyword>
<keyword evidence="8" id="KW-1185">Reference proteome</keyword>
<proteinExistence type="predicted"/>
<dbReference type="PANTHER" id="PTHR43105">
    <property type="entry name" value="RESPIRATORY NITRATE REDUCTASE"/>
    <property type="match status" value="1"/>
</dbReference>
<dbReference type="SUPFAM" id="SSF53706">
    <property type="entry name" value="Formate dehydrogenase/DMSO reductase, domains 1-3"/>
    <property type="match status" value="1"/>
</dbReference>
<sequence>MSTTVPANKAIKRVNIIEAVGDAAANVPDHPRISAPHTKAAGVEGAVRGAFFGVRERGLLPLIVLNTPKGVKCPGCAWPDAQPGEGGVVDFCENGAKALAEETTGRRCTPQFFADYSIVDLRAETDYWLSRQGRLTTPMIIREGSNHYEPIGWDEAYDLIADEIKKHHPDETVYYTSGRASNESAFMLQVLAKRVGTNNLPDCSNMCHEATGKACGPTIGIGKGTVTLDDLEKTGLIVTVGQNPGTNHPRQLISFAKAKKNGAKMIAINPLKEAGLQNFLNPQKPVGALGIGEKLADEYLQIRLDGDLAFWQGVNHVLVERGYIDWDFLRKYCANYEETIAYLRSVDPDEVVRKCGLPWEDVEMVAESIIEAGERGVVTCWALGATQHKNSVPLLREIVNMHLLTGNIGRPGAGTCPVRGHSNVQGDRTVGVWEEPSEALLDGVEKEFGFEVPRHHGYNVTRTCQAMRDGKVRFFLSLGGNFLRAAGDTAVLEEVIDQVDMTVMLSTKLNRSHLYPGKTGLILPVLTRSDLNLDPEGNPQAVSTEDSMGYVTASYGKHKILQDLPSEMKIFGEIGYRLHHEQYWRDMGNYTTEIRKHIEGVFPIFENYEERMKDPAGLILYNGPRVREFTTPNGKANLTVNKMNTTRAREGYFLMQTLRSHDQYNTTIYGMSDRYRGIHSGRRVVLMNPADMRQCGYEQGDLVDIYADYEDGTRRAPNFRIVEYDTPRGCLATYMPETNVLISMDSFGDSSETPIMKSIEVRLEPALLAQATADPSAVVAGAAELGDGGASGSSRGAGGEAAGPGEVTTAV</sequence>
<dbReference type="Pfam" id="PF00384">
    <property type="entry name" value="Molybdopterin"/>
    <property type="match status" value="1"/>
</dbReference>
<dbReference type="EMBL" id="JASXSX010000001">
    <property type="protein sequence ID" value="MDT3767040.1"/>
    <property type="molecule type" value="Genomic_DNA"/>
</dbReference>
<comment type="caution">
    <text evidence="7">The sequence shown here is derived from an EMBL/GenBank/DDBJ whole genome shotgun (WGS) entry which is preliminary data.</text>
</comment>
<dbReference type="InterPro" id="IPR050123">
    <property type="entry name" value="Prok_molybdopt-oxidoreductase"/>
</dbReference>
<evidence type="ECO:0000256" key="4">
    <source>
        <dbReference type="SAM" id="MobiDB-lite"/>
    </source>
</evidence>
<feature type="domain" description="Molybdopterin dinucleotide-binding" evidence="6">
    <location>
        <begin position="653"/>
        <end position="758"/>
    </location>
</feature>
<evidence type="ECO:0000256" key="1">
    <source>
        <dbReference type="ARBA" id="ARBA00022723"/>
    </source>
</evidence>
<dbReference type="InterPro" id="IPR010046">
    <property type="entry name" value="Mopterin_OxRdtse_a_bac"/>
</dbReference>
<dbReference type="Gene3D" id="3.40.228.10">
    <property type="entry name" value="Dimethylsulfoxide Reductase, domain 2"/>
    <property type="match status" value="1"/>
</dbReference>
<evidence type="ECO:0000256" key="2">
    <source>
        <dbReference type="ARBA" id="ARBA00023004"/>
    </source>
</evidence>
<accession>A0ABU3I9J4</accession>
<dbReference type="NCBIfam" id="TIGR01701">
    <property type="entry name" value="Fdhalpha-like"/>
    <property type="match status" value="1"/>
</dbReference>
<dbReference type="Proteomes" id="UP001247542">
    <property type="component" value="Unassembled WGS sequence"/>
</dbReference>
<protein>
    <submittedName>
        <fullName evidence="7">FdhF/YdeP family oxidoreductase</fullName>
    </submittedName>
</protein>
<dbReference type="CDD" id="cd02787">
    <property type="entry name" value="MopB_CT_ydeP"/>
    <property type="match status" value="1"/>
</dbReference>
<evidence type="ECO:0000259" key="6">
    <source>
        <dbReference type="Pfam" id="PF01568"/>
    </source>
</evidence>
<evidence type="ECO:0000313" key="8">
    <source>
        <dbReference type="Proteomes" id="UP001247542"/>
    </source>
</evidence>
<keyword evidence="3" id="KW-0411">Iron-sulfur</keyword>
<dbReference type="InterPro" id="IPR006656">
    <property type="entry name" value="Mopterin_OxRdtase"/>
</dbReference>
<feature type="region of interest" description="Disordered" evidence="4">
    <location>
        <begin position="788"/>
        <end position="811"/>
    </location>
</feature>